<comment type="caution">
    <text evidence="1">The sequence shown here is derived from an EMBL/GenBank/DDBJ whole genome shotgun (WGS) entry which is preliminary data.</text>
</comment>
<protein>
    <submittedName>
        <fullName evidence="1">Uncharacterized protein</fullName>
    </submittedName>
</protein>
<proteinExistence type="predicted"/>
<evidence type="ECO:0000313" key="1">
    <source>
        <dbReference type="EMBL" id="MCV3215451.1"/>
    </source>
</evidence>
<dbReference type="EMBL" id="JAOWRF010000258">
    <property type="protein sequence ID" value="MCV3215451.1"/>
    <property type="molecule type" value="Genomic_DNA"/>
</dbReference>
<dbReference type="RefSeq" id="WP_263747094.1">
    <property type="nucleotide sequence ID" value="NZ_JAOWRF010000258.1"/>
</dbReference>
<evidence type="ECO:0000313" key="2">
    <source>
        <dbReference type="Proteomes" id="UP001526143"/>
    </source>
</evidence>
<keyword evidence="2" id="KW-1185">Reference proteome</keyword>
<gene>
    <name evidence="1" type="ORF">OGM63_18355</name>
</gene>
<dbReference type="Proteomes" id="UP001526143">
    <property type="component" value="Unassembled WGS sequence"/>
</dbReference>
<name>A0ABT3B241_9CYAN</name>
<sequence length="78" mass="8777">MVQKTAITDIFKSLAEVESRFHLFGIMTNGDGIIFVKLTQQDTPQYDISRVFSPAPLGNELYTVLQIFKRIGQIIVSS</sequence>
<accession>A0ABT3B241</accession>
<reference evidence="1 2" key="1">
    <citation type="submission" date="2022-10" db="EMBL/GenBank/DDBJ databases">
        <title>Identification of biosynthetic pathway for the production of the potent trypsin inhibitor radiosumin.</title>
        <authorList>
            <person name="Fewer D.P."/>
            <person name="Delbaje E."/>
            <person name="Ouyang X."/>
            <person name="Agostino P.D."/>
            <person name="Wahlsten M."/>
            <person name="Jokela J."/>
            <person name="Permi P."/>
            <person name="Haapaniemi E."/>
            <person name="Koistinen H."/>
        </authorList>
    </citation>
    <scope>NUCLEOTIDE SEQUENCE [LARGE SCALE GENOMIC DNA]</scope>
    <source>
        <strain evidence="1 2">NIES-515</strain>
    </source>
</reference>
<organism evidence="1 2">
    <name type="scientific">Plectonema radiosum NIES-515</name>
    <dbReference type="NCBI Taxonomy" id="2986073"/>
    <lineage>
        <taxon>Bacteria</taxon>
        <taxon>Bacillati</taxon>
        <taxon>Cyanobacteriota</taxon>
        <taxon>Cyanophyceae</taxon>
        <taxon>Oscillatoriophycideae</taxon>
        <taxon>Oscillatoriales</taxon>
        <taxon>Microcoleaceae</taxon>
        <taxon>Plectonema</taxon>
    </lineage>
</organism>